<keyword evidence="2" id="KW-0339">Growth factor</keyword>
<comment type="caution">
    <text evidence="4">The sequence shown here is derived from an EMBL/GenBank/DDBJ whole genome shotgun (WGS) entry which is preliminary data.</text>
</comment>
<dbReference type="GO" id="GO:0048812">
    <property type="term" value="P:neuron projection morphogenesis"/>
    <property type="evidence" value="ECO:0007669"/>
    <property type="project" value="TreeGrafter"/>
</dbReference>
<protein>
    <recommendedName>
        <fullName evidence="3">Nerve growth factor-related domain-containing protein</fullName>
    </recommendedName>
</protein>
<dbReference type="Pfam" id="PF00243">
    <property type="entry name" value="NGF"/>
    <property type="match status" value="1"/>
</dbReference>
<keyword evidence="5" id="KW-1185">Reference proteome</keyword>
<accession>A0A2T7P6I6</accession>
<dbReference type="InterPro" id="IPR029034">
    <property type="entry name" value="Cystine-knot_cytokine"/>
</dbReference>
<dbReference type="Proteomes" id="UP000245119">
    <property type="component" value="Linkage Group LG6"/>
</dbReference>
<dbReference type="AlphaFoldDB" id="A0A2T7P6I6"/>
<dbReference type="GO" id="GO:0043524">
    <property type="term" value="P:negative regulation of neuron apoptotic process"/>
    <property type="evidence" value="ECO:0007669"/>
    <property type="project" value="TreeGrafter"/>
</dbReference>
<dbReference type="PANTHER" id="PTHR11589">
    <property type="entry name" value="NERVE GROWTH FACTOR NGF -RELATED"/>
    <property type="match status" value="1"/>
</dbReference>
<evidence type="ECO:0000313" key="4">
    <source>
        <dbReference type="EMBL" id="PVD29037.1"/>
    </source>
</evidence>
<dbReference type="InterPro" id="IPR020408">
    <property type="entry name" value="Nerve_growth_factor-like"/>
</dbReference>
<dbReference type="SUPFAM" id="SSF57501">
    <property type="entry name" value="Cystine-knot cytokines"/>
    <property type="match status" value="1"/>
</dbReference>
<evidence type="ECO:0000313" key="5">
    <source>
        <dbReference type="Proteomes" id="UP000245119"/>
    </source>
</evidence>
<reference evidence="4 5" key="1">
    <citation type="submission" date="2018-04" db="EMBL/GenBank/DDBJ databases">
        <title>The genome of golden apple snail Pomacea canaliculata provides insight into stress tolerance and invasive adaptation.</title>
        <authorList>
            <person name="Liu C."/>
            <person name="Liu B."/>
            <person name="Ren Y."/>
            <person name="Zhang Y."/>
            <person name="Wang H."/>
            <person name="Li S."/>
            <person name="Jiang F."/>
            <person name="Yin L."/>
            <person name="Zhang G."/>
            <person name="Qian W."/>
            <person name="Fan W."/>
        </authorList>
    </citation>
    <scope>NUCLEOTIDE SEQUENCE [LARGE SCALE GENOMIC DNA]</scope>
    <source>
        <strain evidence="4">SZHN2017</strain>
        <tissue evidence="4">Muscle</tissue>
    </source>
</reference>
<evidence type="ECO:0000256" key="2">
    <source>
        <dbReference type="ARBA" id="ARBA00023030"/>
    </source>
</evidence>
<dbReference type="PROSITE" id="PS50270">
    <property type="entry name" value="NGF_2"/>
    <property type="match status" value="1"/>
</dbReference>
<dbReference type="EMBL" id="PZQS01000006">
    <property type="protein sequence ID" value="PVD29037.1"/>
    <property type="molecule type" value="Genomic_DNA"/>
</dbReference>
<gene>
    <name evidence="4" type="ORF">C0Q70_11634</name>
</gene>
<evidence type="ECO:0000256" key="1">
    <source>
        <dbReference type="ARBA" id="ARBA00010783"/>
    </source>
</evidence>
<proteinExistence type="inferred from homology"/>
<dbReference type="InterPro" id="IPR002072">
    <property type="entry name" value="Nerve_growth_factor-rel"/>
</dbReference>
<dbReference type="Gene3D" id="2.10.90.10">
    <property type="entry name" value="Cystine-knot cytokines"/>
    <property type="match status" value="1"/>
</dbReference>
<feature type="domain" description="Nerve growth factor-related" evidence="3">
    <location>
        <begin position="168"/>
        <end position="270"/>
    </location>
</feature>
<dbReference type="SMART" id="SM00140">
    <property type="entry name" value="NGF"/>
    <property type="match status" value="1"/>
</dbReference>
<dbReference type="GO" id="GO:0021675">
    <property type="term" value="P:nerve development"/>
    <property type="evidence" value="ECO:0007669"/>
    <property type="project" value="TreeGrafter"/>
</dbReference>
<name>A0A2T7P6I6_POMCA</name>
<sequence length="274" mass="31517">MQTPDNVFAMIIHSASLMLINAPETVGSFAVVISPAYEDVREDNSRRLADDDERFKHERGSFDGFPFTYEYDEDDDSQPDFDTPDKRFTVDLAPLTSEEEAVEVRGLYAILKQNPSLMDRRLQVGSEKPQIPSEHTLERALGHTSVKRGEIHHRHDKRSFSYLNAVPVCSSSTQWRMLHVANDVNGREVQVFQPLGDTVGRQWFYITTCNFEQTERSSTNCTRCCRGININMYYSRCSPRKSFVMALVKQPHEEQYDWNWIQIDTSCSCSISPL</sequence>
<dbReference type="OrthoDB" id="10040891at2759"/>
<dbReference type="GO" id="GO:0008083">
    <property type="term" value="F:growth factor activity"/>
    <property type="evidence" value="ECO:0007669"/>
    <property type="project" value="UniProtKB-KW"/>
</dbReference>
<dbReference type="GO" id="GO:0007169">
    <property type="term" value="P:cell surface receptor protein tyrosine kinase signaling pathway"/>
    <property type="evidence" value="ECO:0007669"/>
    <property type="project" value="TreeGrafter"/>
</dbReference>
<organism evidence="4 5">
    <name type="scientific">Pomacea canaliculata</name>
    <name type="common">Golden apple snail</name>
    <dbReference type="NCBI Taxonomy" id="400727"/>
    <lineage>
        <taxon>Eukaryota</taxon>
        <taxon>Metazoa</taxon>
        <taxon>Spiralia</taxon>
        <taxon>Lophotrochozoa</taxon>
        <taxon>Mollusca</taxon>
        <taxon>Gastropoda</taxon>
        <taxon>Caenogastropoda</taxon>
        <taxon>Architaenioglossa</taxon>
        <taxon>Ampullarioidea</taxon>
        <taxon>Ampullariidae</taxon>
        <taxon>Pomacea</taxon>
    </lineage>
</organism>
<dbReference type="PANTHER" id="PTHR11589:SF11">
    <property type="entry name" value="PREPRO-NEUROTROPHIN"/>
    <property type="match status" value="1"/>
</dbReference>
<dbReference type="STRING" id="400727.A0A2T7P6I6"/>
<dbReference type="GO" id="GO:0038180">
    <property type="term" value="P:nerve growth factor signaling pathway"/>
    <property type="evidence" value="ECO:0007669"/>
    <property type="project" value="TreeGrafter"/>
</dbReference>
<evidence type="ECO:0000259" key="3">
    <source>
        <dbReference type="SMART" id="SM00140"/>
    </source>
</evidence>
<comment type="similarity">
    <text evidence="1">Belongs to the NGF-beta family.</text>
</comment>
<dbReference type="GO" id="GO:0005163">
    <property type="term" value="F:nerve growth factor receptor binding"/>
    <property type="evidence" value="ECO:0007669"/>
    <property type="project" value="TreeGrafter"/>
</dbReference>